<dbReference type="Gene3D" id="1.10.260.40">
    <property type="entry name" value="lambda repressor-like DNA-binding domains"/>
    <property type="match status" value="1"/>
</dbReference>
<dbReference type="KEGG" id="agi:FSB73_12445"/>
<dbReference type="Proteomes" id="UP000321291">
    <property type="component" value="Chromosome"/>
</dbReference>
<dbReference type="CDD" id="cd00093">
    <property type="entry name" value="HTH_XRE"/>
    <property type="match status" value="1"/>
</dbReference>
<name>A0A5B8VLH2_9BACT</name>
<proteinExistence type="predicted"/>
<dbReference type="AlphaFoldDB" id="A0A5B8VLH2"/>
<dbReference type="EMBL" id="CP042434">
    <property type="protein sequence ID" value="QEC72360.1"/>
    <property type="molecule type" value="Genomic_DNA"/>
</dbReference>
<protein>
    <submittedName>
        <fullName evidence="2">Helix-turn-helix transcriptional regulator</fullName>
    </submittedName>
</protein>
<dbReference type="RefSeq" id="WP_146782588.1">
    <property type="nucleotide sequence ID" value="NZ_CP042434.1"/>
</dbReference>
<dbReference type="PROSITE" id="PS50943">
    <property type="entry name" value="HTH_CROC1"/>
    <property type="match status" value="1"/>
</dbReference>
<dbReference type="OrthoDB" id="9794834at2"/>
<evidence type="ECO:0000313" key="2">
    <source>
        <dbReference type="EMBL" id="QEC72360.1"/>
    </source>
</evidence>
<evidence type="ECO:0000313" key="3">
    <source>
        <dbReference type="Proteomes" id="UP000321291"/>
    </source>
</evidence>
<sequence>MKIFNIDTLKLVREYRGITQKELSENLQIEQGTLSKIEKGILSTNKTLVDKISSFLDFPEDIFFQEIKKQTYDFYYKRNFAASVKQMKQNFAEMTIIKQSQNSHISYESIFA</sequence>
<feature type="domain" description="HTH cro/C1-type" evidence="1">
    <location>
        <begin position="9"/>
        <end position="63"/>
    </location>
</feature>
<keyword evidence="3" id="KW-1185">Reference proteome</keyword>
<dbReference type="GO" id="GO:0003677">
    <property type="term" value="F:DNA binding"/>
    <property type="evidence" value="ECO:0007669"/>
    <property type="project" value="InterPro"/>
</dbReference>
<reference evidence="2 3" key="1">
    <citation type="journal article" date="2017" name="Int. J. Syst. Evol. Microbiol.">
        <title>Arachidicoccus ginsenosidivorans sp. nov., with ginsenoside-converting activity isolated from ginseng cultivating soil.</title>
        <authorList>
            <person name="Siddiqi M.Z."/>
            <person name="Aslam Z."/>
            <person name="Im W.T."/>
        </authorList>
    </citation>
    <scope>NUCLEOTIDE SEQUENCE [LARGE SCALE GENOMIC DNA]</scope>
    <source>
        <strain evidence="2 3">Gsoil 809</strain>
    </source>
</reference>
<organism evidence="2 3">
    <name type="scientific">Arachidicoccus ginsenosidivorans</name>
    <dbReference type="NCBI Taxonomy" id="496057"/>
    <lineage>
        <taxon>Bacteria</taxon>
        <taxon>Pseudomonadati</taxon>
        <taxon>Bacteroidota</taxon>
        <taxon>Chitinophagia</taxon>
        <taxon>Chitinophagales</taxon>
        <taxon>Chitinophagaceae</taxon>
        <taxon>Arachidicoccus</taxon>
    </lineage>
</organism>
<dbReference type="InterPro" id="IPR010982">
    <property type="entry name" value="Lambda_DNA-bd_dom_sf"/>
</dbReference>
<dbReference type="SMART" id="SM00530">
    <property type="entry name" value="HTH_XRE"/>
    <property type="match status" value="1"/>
</dbReference>
<dbReference type="InterPro" id="IPR001387">
    <property type="entry name" value="Cro/C1-type_HTH"/>
</dbReference>
<gene>
    <name evidence="2" type="ORF">FSB73_12445</name>
</gene>
<evidence type="ECO:0000259" key="1">
    <source>
        <dbReference type="PROSITE" id="PS50943"/>
    </source>
</evidence>
<accession>A0A5B8VLH2</accession>
<dbReference type="Pfam" id="PF01381">
    <property type="entry name" value="HTH_3"/>
    <property type="match status" value="1"/>
</dbReference>
<dbReference type="SUPFAM" id="SSF47413">
    <property type="entry name" value="lambda repressor-like DNA-binding domains"/>
    <property type="match status" value="1"/>
</dbReference>